<accession>A0A545TGT9</accession>
<sequence>MADKLPEDIIQSVAIGNLKSISEQPAMLSNLAYSNTVNNTNLSQQNAVSFQQAMNDLTLSVVAKASNTISNLTPLEARSAVDILSNNELAQTIADLKSTVQAFAN</sequence>
<organism evidence="1 2">
    <name type="scientific">Aliikangiella marina</name>
    <dbReference type="NCBI Taxonomy" id="1712262"/>
    <lineage>
        <taxon>Bacteria</taxon>
        <taxon>Pseudomonadati</taxon>
        <taxon>Pseudomonadota</taxon>
        <taxon>Gammaproteobacteria</taxon>
        <taxon>Oceanospirillales</taxon>
        <taxon>Pleioneaceae</taxon>
        <taxon>Aliikangiella</taxon>
    </lineage>
</organism>
<dbReference type="EMBL" id="VIKR01000001">
    <property type="protein sequence ID" value="TQV76433.1"/>
    <property type="molecule type" value="Genomic_DNA"/>
</dbReference>
<dbReference type="OrthoDB" id="7063618at2"/>
<comment type="caution">
    <text evidence="1">The sequence shown here is derived from an EMBL/GenBank/DDBJ whole genome shotgun (WGS) entry which is preliminary data.</text>
</comment>
<evidence type="ECO:0000313" key="2">
    <source>
        <dbReference type="Proteomes" id="UP000317839"/>
    </source>
</evidence>
<protein>
    <submittedName>
        <fullName evidence="1">R body protein</fullName>
    </submittedName>
</protein>
<name>A0A545TGT9_9GAMM</name>
<dbReference type="RefSeq" id="WP_142887794.1">
    <property type="nucleotide sequence ID" value="NZ_VIKR01000001.1"/>
</dbReference>
<keyword evidence="2" id="KW-1185">Reference proteome</keyword>
<gene>
    <name evidence="1" type="ORF">FLL45_00250</name>
</gene>
<dbReference type="Proteomes" id="UP000317839">
    <property type="component" value="Unassembled WGS sequence"/>
</dbReference>
<reference evidence="1 2" key="1">
    <citation type="submission" date="2019-06" db="EMBL/GenBank/DDBJ databases">
        <title>Draft genome of Aliikangiella marina GYP-15.</title>
        <authorList>
            <person name="Wang G."/>
        </authorList>
    </citation>
    <scope>NUCLEOTIDE SEQUENCE [LARGE SCALE GENOMIC DNA]</scope>
    <source>
        <strain evidence="1 2">GYP-15</strain>
    </source>
</reference>
<dbReference type="AlphaFoldDB" id="A0A545TGT9"/>
<evidence type="ECO:0000313" key="1">
    <source>
        <dbReference type="EMBL" id="TQV76433.1"/>
    </source>
</evidence>
<proteinExistence type="predicted"/>